<keyword evidence="2" id="KW-1185">Reference proteome</keyword>
<dbReference type="GO" id="GO:0008967">
    <property type="term" value="F:phosphoglycolate phosphatase activity"/>
    <property type="evidence" value="ECO:0007669"/>
    <property type="project" value="TreeGrafter"/>
</dbReference>
<dbReference type="SFLD" id="SFLDG01129">
    <property type="entry name" value="C1.5:_HAD__Beta-PGM__Phosphata"/>
    <property type="match status" value="1"/>
</dbReference>
<protein>
    <submittedName>
        <fullName evidence="1">HAD superfamily hydrolase (TIGR01549 family)</fullName>
    </submittedName>
</protein>
<organism evidence="1 2">
    <name type="scientific">Motilibacter rhizosphaerae</name>
    <dbReference type="NCBI Taxonomy" id="598652"/>
    <lineage>
        <taxon>Bacteria</taxon>
        <taxon>Bacillati</taxon>
        <taxon>Actinomycetota</taxon>
        <taxon>Actinomycetes</taxon>
        <taxon>Motilibacterales</taxon>
        <taxon>Motilibacteraceae</taxon>
        <taxon>Motilibacter</taxon>
    </lineage>
</organism>
<dbReference type="Gene3D" id="1.10.150.240">
    <property type="entry name" value="Putative phosphatase, domain 2"/>
    <property type="match status" value="1"/>
</dbReference>
<gene>
    <name evidence="1" type="ORF">EV189_0140</name>
</gene>
<dbReference type="OrthoDB" id="9793014at2"/>
<dbReference type="PANTHER" id="PTHR43434:SF16">
    <property type="entry name" value="BLL8046 PROTEIN"/>
    <property type="match status" value="1"/>
</dbReference>
<dbReference type="Proteomes" id="UP000293638">
    <property type="component" value="Unassembled WGS sequence"/>
</dbReference>
<dbReference type="NCBIfam" id="TIGR01549">
    <property type="entry name" value="HAD-SF-IA-v1"/>
    <property type="match status" value="1"/>
</dbReference>
<dbReference type="PANTHER" id="PTHR43434">
    <property type="entry name" value="PHOSPHOGLYCOLATE PHOSPHATASE"/>
    <property type="match status" value="1"/>
</dbReference>
<reference evidence="1 2" key="1">
    <citation type="submission" date="2019-02" db="EMBL/GenBank/DDBJ databases">
        <title>Genomic Encyclopedia of Type Strains, Phase IV (KMG-IV): sequencing the most valuable type-strain genomes for metagenomic binning, comparative biology and taxonomic classification.</title>
        <authorList>
            <person name="Goeker M."/>
        </authorList>
    </citation>
    <scope>NUCLEOTIDE SEQUENCE [LARGE SCALE GENOMIC DNA]</scope>
    <source>
        <strain evidence="1 2">DSM 45622</strain>
    </source>
</reference>
<dbReference type="InterPro" id="IPR036412">
    <property type="entry name" value="HAD-like_sf"/>
</dbReference>
<dbReference type="InterPro" id="IPR050155">
    <property type="entry name" value="HAD-like_hydrolase_sf"/>
</dbReference>
<dbReference type="EMBL" id="SGXD01000001">
    <property type="protein sequence ID" value="RZS90910.1"/>
    <property type="molecule type" value="Genomic_DNA"/>
</dbReference>
<dbReference type="InterPro" id="IPR023214">
    <property type="entry name" value="HAD_sf"/>
</dbReference>
<dbReference type="SUPFAM" id="SSF56784">
    <property type="entry name" value="HAD-like"/>
    <property type="match status" value="1"/>
</dbReference>
<dbReference type="AlphaFoldDB" id="A0A4Q7NVC6"/>
<dbReference type="InterPro" id="IPR023198">
    <property type="entry name" value="PGP-like_dom2"/>
</dbReference>
<accession>A0A4Q7NVC6</accession>
<dbReference type="Gene3D" id="3.40.50.1000">
    <property type="entry name" value="HAD superfamily/HAD-like"/>
    <property type="match status" value="1"/>
</dbReference>
<evidence type="ECO:0000313" key="1">
    <source>
        <dbReference type="EMBL" id="RZS90910.1"/>
    </source>
</evidence>
<proteinExistence type="predicted"/>
<dbReference type="Pfam" id="PF13419">
    <property type="entry name" value="HAD_2"/>
    <property type="match status" value="1"/>
</dbReference>
<dbReference type="GO" id="GO:0005829">
    <property type="term" value="C:cytosol"/>
    <property type="evidence" value="ECO:0007669"/>
    <property type="project" value="TreeGrafter"/>
</dbReference>
<dbReference type="InterPro" id="IPR041492">
    <property type="entry name" value="HAD_2"/>
</dbReference>
<evidence type="ECO:0000313" key="2">
    <source>
        <dbReference type="Proteomes" id="UP000293638"/>
    </source>
</evidence>
<comment type="caution">
    <text evidence="1">The sequence shown here is derived from an EMBL/GenBank/DDBJ whole genome shotgun (WGS) entry which is preliminary data.</text>
</comment>
<dbReference type="GO" id="GO:0006281">
    <property type="term" value="P:DNA repair"/>
    <property type="evidence" value="ECO:0007669"/>
    <property type="project" value="TreeGrafter"/>
</dbReference>
<keyword evidence="1" id="KW-0378">Hydrolase</keyword>
<dbReference type="SFLD" id="SFLDS00003">
    <property type="entry name" value="Haloacid_Dehalogenase"/>
    <property type="match status" value="1"/>
</dbReference>
<dbReference type="RefSeq" id="WP_130491038.1">
    <property type="nucleotide sequence ID" value="NZ_SGXD01000001.1"/>
</dbReference>
<name>A0A4Q7NVC6_9ACTN</name>
<dbReference type="InterPro" id="IPR006439">
    <property type="entry name" value="HAD-SF_hydro_IA"/>
</dbReference>
<dbReference type="PRINTS" id="PR00413">
    <property type="entry name" value="HADHALOGNASE"/>
</dbReference>
<sequence>MSDQAYDTAVFDVDGTLVDSNYHHVLAWYRAFRRFGLTIPCWRIHRATGQGGDQIVGYLAGDDVERQHGDDLRDAYAEEFSPVRDEIQPFGPAQDLLQRVKERGLEVVLASSGKEDDVEHFVDILGVRGIATLWTSSKDAEQSKPAPDIVEVAVGRAGAAKPVMVGDSVWDVKAAQQLGIPTVCVRNGGFGVDELREAGAVEVWESLDELLDGLDRSILGG</sequence>